<dbReference type="GO" id="GO:0008270">
    <property type="term" value="F:zinc ion binding"/>
    <property type="evidence" value="ECO:0007669"/>
    <property type="project" value="UniProtKB-KW"/>
</dbReference>
<evidence type="ECO:0000256" key="4">
    <source>
        <dbReference type="ARBA" id="ARBA00022833"/>
    </source>
</evidence>
<dbReference type="InterPro" id="IPR036770">
    <property type="entry name" value="Ankyrin_rpt-contain_sf"/>
</dbReference>
<dbReference type="SUPFAM" id="SSF57850">
    <property type="entry name" value="RING/U-box"/>
    <property type="match status" value="1"/>
</dbReference>
<dbReference type="PROSITE" id="PS50088">
    <property type="entry name" value="ANK_REPEAT"/>
    <property type="match status" value="8"/>
</dbReference>
<keyword evidence="3" id="KW-0863">Zinc-finger</keyword>
<dbReference type="Pfam" id="PF12796">
    <property type="entry name" value="Ank_2"/>
    <property type="match status" value="6"/>
</dbReference>
<evidence type="ECO:0000256" key="5">
    <source>
        <dbReference type="ARBA" id="ARBA00023043"/>
    </source>
</evidence>
<feature type="repeat" description="ANK" evidence="6">
    <location>
        <begin position="1096"/>
        <end position="1128"/>
    </location>
</feature>
<evidence type="ECO:0000313" key="9">
    <source>
        <dbReference type="Proteomes" id="UP001175000"/>
    </source>
</evidence>
<feature type="region of interest" description="Disordered" evidence="7">
    <location>
        <begin position="1"/>
        <end position="80"/>
    </location>
</feature>
<reference evidence="8" key="1">
    <citation type="submission" date="2023-06" db="EMBL/GenBank/DDBJ databases">
        <title>Genome-scale phylogeny and comparative genomics of the fungal order Sordariales.</title>
        <authorList>
            <consortium name="Lawrence Berkeley National Laboratory"/>
            <person name="Hensen N."/>
            <person name="Bonometti L."/>
            <person name="Westerberg I."/>
            <person name="Brannstrom I.O."/>
            <person name="Guillou S."/>
            <person name="Cros-Aarteil S."/>
            <person name="Calhoun S."/>
            <person name="Haridas S."/>
            <person name="Kuo A."/>
            <person name="Mondo S."/>
            <person name="Pangilinan J."/>
            <person name="Riley R."/>
            <person name="Labutti K."/>
            <person name="Andreopoulos B."/>
            <person name="Lipzen A."/>
            <person name="Chen C."/>
            <person name="Yanf M."/>
            <person name="Daum C."/>
            <person name="Ng V."/>
            <person name="Clum A."/>
            <person name="Steindorff A."/>
            <person name="Ohm R."/>
            <person name="Martin F."/>
            <person name="Silar P."/>
            <person name="Natvig D."/>
            <person name="Lalanne C."/>
            <person name="Gautier V."/>
            <person name="Ament-Velasquez S.L."/>
            <person name="Kruys A."/>
            <person name="Hutchinson M.I."/>
            <person name="Powell A.J."/>
            <person name="Barry K."/>
            <person name="Miller A.N."/>
            <person name="Grigoriev I.V."/>
            <person name="Debuchy R."/>
            <person name="Gladieux P."/>
            <person name="Thoren M.H."/>
            <person name="Johannesson H."/>
        </authorList>
    </citation>
    <scope>NUCLEOTIDE SEQUENCE</scope>
    <source>
        <strain evidence="8">CBS 606.72</strain>
    </source>
</reference>
<dbReference type="InterPro" id="IPR002110">
    <property type="entry name" value="Ankyrin_rpt"/>
</dbReference>
<dbReference type="PRINTS" id="PR01415">
    <property type="entry name" value="ANKYRIN"/>
</dbReference>
<dbReference type="PANTHER" id="PTHR24198:SF165">
    <property type="entry name" value="ANKYRIN REPEAT-CONTAINING PROTEIN-RELATED"/>
    <property type="match status" value="1"/>
</dbReference>
<feature type="repeat" description="ANK" evidence="6">
    <location>
        <begin position="1402"/>
        <end position="1434"/>
    </location>
</feature>
<dbReference type="PANTHER" id="PTHR24198">
    <property type="entry name" value="ANKYRIN REPEAT AND PROTEIN KINASE DOMAIN-CONTAINING PROTEIN"/>
    <property type="match status" value="1"/>
</dbReference>
<dbReference type="Gene3D" id="1.25.40.20">
    <property type="entry name" value="Ankyrin repeat-containing domain"/>
    <property type="match status" value="4"/>
</dbReference>
<dbReference type="CDD" id="cd02249">
    <property type="entry name" value="ZZ"/>
    <property type="match status" value="1"/>
</dbReference>
<gene>
    <name evidence="8" type="ORF">B0T14DRAFT_531995</name>
</gene>
<organism evidence="8 9">
    <name type="scientific">Immersiella caudata</name>
    <dbReference type="NCBI Taxonomy" id="314043"/>
    <lineage>
        <taxon>Eukaryota</taxon>
        <taxon>Fungi</taxon>
        <taxon>Dikarya</taxon>
        <taxon>Ascomycota</taxon>
        <taxon>Pezizomycotina</taxon>
        <taxon>Sordariomycetes</taxon>
        <taxon>Sordariomycetidae</taxon>
        <taxon>Sordariales</taxon>
        <taxon>Lasiosphaeriaceae</taxon>
        <taxon>Immersiella</taxon>
    </lineage>
</organism>
<evidence type="ECO:0000256" key="6">
    <source>
        <dbReference type="PROSITE-ProRule" id="PRU00023"/>
    </source>
</evidence>
<evidence type="ECO:0000256" key="7">
    <source>
        <dbReference type="SAM" id="MobiDB-lite"/>
    </source>
</evidence>
<feature type="repeat" description="ANK" evidence="6">
    <location>
        <begin position="1304"/>
        <end position="1336"/>
    </location>
</feature>
<keyword evidence="5 6" id="KW-0040">ANK repeat</keyword>
<dbReference type="PROSITE" id="PS50297">
    <property type="entry name" value="ANK_REP_REGION"/>
    <property type="match status" value="6"/>
</dbReference>
<dbReference type="EMBL" id="JAULSU010000008">
    <property type="protein sequence ID" value="KAK0609470.1"/>
    <property type="molecule type" value="Genomic_DNA"/>
</dbReference>
<evidence type="ECO:0000256" key="2">
    <source>
        <dbReference type="ARBA" id="ARBA00022737"/>
    </source>
</evidence>
<keyword evidence="1" id="KW-0479">Metal-binding</keyword>
<dbReference type="SMART" id="SM00248">
    <property type="entry name" value="ANK"/>
    <property type="match status" value="20"/>
</dbReference>
<evidence type="ECO:0000256" key="1">
    <source>
        <dbReference type="ARBA" id="ARBA00022723"/>
    </source>
</evidence>
<keyword evidence="9" id="KW-1185">Reference proteome</keyword>
<evidence type="ECO:0000256" key="3">
    <source>
        <dbReference type="ARBA" id="ARBA00022771"/>
    </source>
</evidence>
<keyword evidence="4" id="KW-0862">Zinc</keyword>
<feature type="repeat" description="ANK" evidence="6">
    <location>
        <begin position="1435"/>
        <end position="1467"/>
    </location>
</feature>
<dbReference type="SUPFAM" id="SSF48403">
    <property type="entry name" value="Ankyrin repeat"/>
    <property type="match status" value="2"/>
</dbReference>
<accession>A0AA39U0Z5</accession>
<keyword evidence="2" id="KW-0677">Repeat</keyword>
<dbReference type="Gene3D" id="3.30.60.90">
    <property type="match status" value="1"/>
</dbReference>
<protein>
    <submittedName>
        <fullName evidence="8">Ankyrin repeat-containing domain protein</fullName>
    </submittedName>
</protein>
<evidence type="ECO:0000313" key="8">
    <source>
        <dbReference type="EMBL" id="KAK0609470.1"/>
    </source>
</evidence>
<comment type="caution">
    <text evidence="8">The sequence shown here is derived from an EMBL/GenBank/DDBJ whole genome shotgun (WGS) entry which is preliminary data.</text>
</comment>
<feature type="region of interest" description="Disordered" evidence="7">
    <location>
        <begin position="1757"/>
        <end position="1791"/>
    </location>
</feature>
<name>A0AA39U0Z5_9PEZI</name>
<dbReference type="Proteomes" id="UP001175000">
    <property type="component" value="Unassembled WGS sequence"/>
</dbReference>
<feature type="repeat" description="ANK" evidence="6">
    <location>
        <begin position="1030"/>
        <end position="1056"/>
    </location>
</feature>
<proteinExistence type="predicted"/>
<feature type="repeat" description="ANK" evidence="6">
    <location>
        <begin position="1510"/>
        <end position="1542"/>
    </location>
</feature>
<feature type="compositionally biased region" description="Acidic residues" evidence="7">
    <location>
        <begin position="1762"/>
        <end position="1775"/>
    </location>
</feature>
<feature type="repeat" description="ANK" evidence="6">
    <location>
        <begin position="1165"/>
        <end position="1198"/>
    </location>
</feature>
<feature type="repeat" description="ANK" evidence="6">
    <location>
        <begin position="963"/>
        <end position="995"/>
    </location>
</feature>
<dbReference type="InterPro" id="IPR043145">
    <property type="entry name" value="Znf_ZZ_sf"/>
</dbReference>
<sequence length="1791" mass="196041">MSDSEDAASDSASSHESVSEAEEGVESQHAGETSAKEATDADAAQTASETSPPDDKTQADHEEPEPAPQDSNGVHVMWTGTDDNPDLLALDFVVVPGAYGDGGRSNESWASPGSGTSHWVQSCAASLASTSGSRILRFEYPSRHLFSGRRSREAIRSCALSLLRGLKALRKDETRRVIMFIAHDLGGTIVKDALVIAALDPNAWQDISDLSRIVVFHGCPHRSTDMLDMEDRLCRFFFSDYDNHVAKSRPAASSVASLTTTVTEVNGLFISSKVPLRMRLISVFANSEPSKSGTNQVFDAFCATLGLPLERRLAEVQGEEMYPSLTDYLTTSVSALTVKYDDSSLAFERTLLSLASSIPPMQTAIPSDTLLKQAPEYVAWYESKGTNVLYLHGSFDIRSAAEELFFTLDDEVYSGKRPRAAVLFFSFDRWDVRFDSMRDVASTFIAQIMCQYPVVAKSAPARRMVERLKKERCWTEQDLLHWFDFVWSSDELDDVICVFNHFDECVKGSRSAFFERFSQLAGASEATRKLVITSHAHGSLLSELKDYPHNALDLTSGTKHMTEQPTAIPAEALLQEDVVRKQWRDIAAFDPLVRSILWAQAKNRQDWPDGVSLAGLFGPLDSPVAEGDDSDATLVVVLDRIFLTASQPEVFKRMLTWLLYSVRPLTVEELASALEDDPDVSGPSLEAIDTTRRHVETSLAGLFETDHGEIKIVHPRLRDVMMAPRDSSEERHIWDKIRKTAHYDIAKRCLDYLCQPKVQELVTSAYAPERSMFSTDRENLCSYALQAWTHHFSLVPPGDDRTKLGEKFAPADVARRLAIGHWVLSNRAMRSPQPPETLFPVFAGLGLLDVTRRDSSDMRSNLAALAEAGANGRRDAVGGMLKSTEFSEAELLEALVVTSNSGDEELLLRLVDHIVSRSTDQHKVLWPPRLVHRAAWLGLSRFLDRILALGCPADSETPWQATVPTSPLIDAARNWHEEAVRVLLKHGANVAFRTVQGSDVLHVAGYIGAWNSVKAVVECGSPDLEIKDSQAYTPLYWACVYGHHKVAEVLLEAGADPMVGSLSGSWNPLLAAADGGLERCVQLLLQKGAKPNFPGPAGTPLRYAAINGHVNVCRLLLDAGADPNSPEDKTPILSQVIEAAVKDKMLLDVFTLLVERGADVNAKVDSKSVLMFAASHAQGSTFVRILLEQGADVSCVHNEGTNVLHFATVGEVATTEMLLERGADPNRVCNDDQTPVYWACADNSNIGHLQALLEHGGDPDLSKPVGFTALMACAFFGRQERVELLLKQKAAIDIAHSGGADDVAGWTALVCAVTQEKAEVVKILAEHGADLQCKDAAGDPIIIRAAAQDNNMLRTLLEFPSKIDINARNEDDQTALHLAGITLENFRRLVNAGADLNAMAGGSGRPLASAAERGDAERVTYLLQHGADINLGGKNSGPALEWACREGQFDVVKLLLGRNADVNHVSESKNGTALAAACLIQPPDTTDQSQEIIRLLLQHGADVNRKGGIFGWPPITVAAHHTAPNIMATLLEAGAKVDVKDAMGRSAIHVAAFSGADNLQALLDACGDIKAVDAMNRTVLHWAAASGRPESVELILNRFPGQFVNTPDIDGWTPLCWAARDTTRLRLLGSFEDKEPGEQLQVVRLLLQHGADHSVVVTLGDQKWTPLKIARFSDVSEEVLKLLENGLDGGENTNSTPLTGEEYETKKGVAEKGYCDCCLLRVYGFAYRCKHCYDFDYCFKCYPHRALFHPPDHEFFPRGEEFESESEESSDDDSEDSKSSTTDSDDSDDEE</sequence>